<dbReference type="EMBL" id="PYSW02000024">
    <property type="protein sequence ID" value="KAG2382357.1"/>
    <property type="molecule type" value="Genomic_DNA"/>
</dbReference>
<protein>
    <submittedName>
        <fullName evidence="1">Uncharacterized protein</fullName>
    </submittedName>
</protein>
<name>A0AA88GQ65_NAELO</name>
<evidence type="ECO:0000313" key="2">
    <source>
        <dbReference type="Proteomes" id="UP000816034"/>
    </source>
</evidence>
<accession>A0AA88GQ65</accession>
<dbReference type="AlphaFoldDB" id="A0AA88GQ65"/>
<comment type="caution">
    <text evidence="1">The sequence shown here is derived from an EMBL/GenBank/DDBJ whole genome shotgun (WGS) entry which is preliminary data.</text>
</comment>
<gene>
    <name evidence="1" type="ORF">C9374_005559</name>
</gene>
<dbReference type="GeneID" id="68098014"/>
<keyword evidence="2" id="KW-1185">Reference proteome</keyword>
<reference evidence="1 2" key="1">
    <citation type="journal article" date="2018" name="BMC Genomics">
        <title>The genome of Naegleria lovaniensis, the basis for a comparative approach to unravel pathogenicity factors of the human pathogenic amoeba N. fowleri.</title>
        <authorList>
            <person name="Liechti N."/>
            <person name="Schurch N."/>
            <person name="Bruggmann R."/>
            <person name="Wittwer M."/>
        </authorList>
    </citation>
    <scope>NUCLEOTIDE SEQUENCE [LARGE SCALE GENOMIC DNA]</scope>
    <source>
        <strain evidence="1 2">ATCC 30569</strain>
    </source>
</reference>
<evidence type="ECO:0000313" key="1">
    <source>
        <dbReference type="EMBL" id="KAG2382357.1"/>
    </source>
</evidence>
<dbReference type="RefSeq" id="XP_044548036.1">
    <property type="nucleotide sequence ID" value="XM_044695322.1"/>
</dbReference>
<organism evidence="1 2">
    <name type="scientific">Naegleria lovaniensis</name>
    <name type="common">Amoeba</name>
    <dbReference type="NCBI Taxonomy" id="51637"/>
    <lineage>
        <taxon>Eukaryota</taxon>
        <taxon>Discoba</taxon>
        <taxon>Heterolobosea</taxon>
        <taxon>Tetramitia</taxon>
        <taxon>Eutetramitia</taxon>
        <taxon>Vahlkampfiidae</taxon>
        <taxon>Naegleria</taxon>
    </lineage>
</organism>
<sequence length="141" mass="15887">MNVTFSGNVGIEKAAGGVLKKGKINLLVDMSIKVIVFNNYLFSKRGLNLILNGIRERERINRSSILDEDLERARNNATLEMPTTKNYTTYDNSFTGKLKTMVKENVQPHLDKKIEKKREEIVDSMISKGGISETAVKLVIE</sequence>
<proteinExistence type="predicted"/>
<dbReference type="Proteomes" id="UP000816034">
    <property type="component" value="Unassembled WGS sequence"/>
</dbReference>